<protein>
    <submittedName>
        <fullName evidence="1">Uncharacterized protein</fullName>
    </submittedName>
</protein>
<comment type="caution">
    <text evidence="1">The sequence shown here is derived from an EMBL/GenBank/DDBJ whole genome shotgun (WGS) entry which is preliminary data.</text>
</comment>
<evidence type="ECO:0000313" key="2">
    <source>
        <dbReference type="Proteomes" id="UP000266673"/>
    </source>
</evidence>
<organism evidence="1 2">
    <name type="scientific">Gigaspora rosea</name>
    <dbReference type="NCBI Taxonomy" id="44941"/>
    <lineage>
        <taxon>Eukaryota</taxon>
        <taxon>Fungi</taxon>
        <taxon>Fungi incertae sedis</taxon>
        <taxon>Mucoromycota</taxon>
        <taxon>Glomeromycotina</taxon>
        <taxon>Glomeromycetes</taxon>
        <taxon>Diversisporales</taxon>
        <taxon>Gigasporaceae</taxon>
        <taxon>Gigaspora</taxon>
    </lineage>
</organism>
<dbReference type="Proteomes" id="UP000266673">
    <property type="component" value="Unassembled WGS sequence"/>
</dbReference>
<dbReference type="EMBL" id="QKWP01000100">
    <property type="protein sequence ID" value="RIB27391.1"/>
    <property type="molecule type" value="Genomic_DNA"/>
</dbReference>
<dbReference type="OrthoDB" id="2485579at2759"/>
<gene>
    <name evidence="1" type="ORF">C2G38_2160708</name>
</gene>
<keyword evidence="2" id="KW-1185">Reference proteome</keyword>
<evidence type="ECO:0000313" key="1">
    <source>
        <dbReference type="EMBL" id="RIB27391.1"/>
    </source>
</evidence>
<sequence>MLALLKSQIEKADLEGTYLISRDNAVYIIDQHTQIIDLESSKRESEGRRLHHKMQEYIKEISRSRVTTQQLKIPNRRTWEKKVLSTCSHISFDLVNHKTQLLYYYDLGALMEARAWDKSAKELIKHPNLKEFKIF</sequence>
<reference evidence="1 2" key="1">
    <citation type="submission" date="2018-06" db="EMBL/GenBank/DDBJ databases">
        <title>Comparative genomics reveals the genomic features of Rhizophagus irregularis, R. cerebriforme, R. diaphanum and Gigaspora rosea, and their symbiotic lifestyle signature.</title>
        <authorList>
            <person name="Morin E."/>
            <person name="San Clemente H."/>
            <person name="Chen E.C.H."/>
            <person name="De La Providencia I."/>
            <person name="Hainaut M."/>
            <person name="Kuo A."/>
            <person name="Kohler A."/>
            <person name="Murat C."/>
            <person name="Tang N."/>
            <person name="Roy S."/>
            <person name="Loubradou J."/>
            <person name="Henrissat B."/>
            <person name="Grigoriev I.V."/>
            <person name="Corradi N."/>
            <person name="Roux C."/>
            <person name="Martin F.M."/>
        </authorList>
    </citation>
    <scope>NUCLEOTIDE SEQUENCE [LARGE SCALE GENOMIC DNA]</scope>
    <source>
        <strain evidence="1 2">DAOM 194757</strain>
    </source>
</reference>
<accession>A0A397VZY8</accession>
<dbReference type="AlphaFoldDB" id="A0A397VZY8"/>
<proteinExistence type="predicted"/>
<name>A0A397VZY8_9GLOM</name>